<name>A0A9X3NQL4_9ACTN</name>
<evidence type="ECO:0000313" key="3">
    <source>
        <dbReference type="Proteomes" id="UP001140076"/>
    </source>
</evidence>
<dbReference type="Proteomes" id="UP001140076">
    <property type="component" value="Unassembled WGS sequence"/>
</dbReference>
<dbReference type="EMBL" id="JAJAQC010000065">
    <property type="protein sequence ID" value="MDA0567602.1"/>
    <property type="molecule type" value="Genomic_DNA"/>
</dbReference>
<organism evidence="2 3">
    <name type="scientific">Streptomonospora mangrovi</name>
    <dbReference type="NCBI Taxonomy" id="2883123"/>
    <lineage>
        <taxon>Bacteria</taxon>
        <taxon>Bacillati</taxon>
        <taxon>Actinomycetota</taxon>
        <taxon>Actinomycetes</taxon>
        <taxon>Streptosporangiales</taxon>
        <taxon>Nocardiopsidaceae</taxon>
        <taxon>Streptomonospora</taxon>
    </lineage>
</organism>
<gene>
    <name evidence="2" type="ORF">LG943_25250</name>
</gene>
<feature type="chain" id="PRO_5040779791" evidence="1">
    <location>
        <begin position="30"/>
        <end position="95"/>
    </location>
</feature>
<dbReference type="RefSeq" id="WP_270074848.1">
    <property type="nucleotide sequence ID" value="NZ_JAJAQC010000065.1"/>
</dbReference>
<proteinExistence type="predicted"/>
<feature type="signal peptide" evidence="1">
    <location>
        <begin position="1"/>
        <end position="29"/>
    </location>
</feature>
<accession>A0A9X3NQL4</accession>
<evidence type="ECO:0000313" key="2">
    <source>
        <dbReference type="EMBL" id="MDA0567602.1"/>
    </source>
</evidence>
<protein>
    <submittedName>
        <fullName evidence="2">Uncharacterized protein</fullName>
    </submittedName>
</protein>
<sequence length="95" mass="9373">MKRTTLRRLAIAALAAPAIVLSAQSIAMADSGYAAEATAAGPNGATSYGVFAAAGDGHGDGKGDKNGGGWSFYHKHADFAGPKGAGTYSVTSVAD</sequence>
<keyword evidence="3" id="KW-1185">Reference proteome</keyword>
<evidence type="ECO:0000256" key="1">
    <source>
        <dbReference type="SAM" id="SignalP"/>
    </source>
</evidence>
<comment type="caution">
    <text evidence="2">The sequence shown here is derived from an EMBL/GenBank/DDBJ whole genome shotgun (WGS) entry which is preliminary data.</text>
</comment>
<keyword evidence="1" id="KW-0732">Signal</keyword>
<reference evidence="2" key="1">
    <citation type="submission" date="2021-10" db="EMBL/GenBank/DDBJ databases">
        <title>Streptomonospora sp. nov., isolated from mangrove soil.</title>
        <authorList>
            <person name="Chen X."/>
            <person name="Ge X."/>
            <person name="Liu W."/>
        </authorList>
    </citation>
    <scope>NUCLEOTIDE SEQUENCE</scope>
    <source>
        <strain evidence="2">S1-112</strain>
    </source>
</reference>
<dbReference type="AlphaFoldDB" id="A0A9X3NQL4"/>